<accession>A0A835MCW9</accession>
<organism evidence="2 3">
    <name type="scientific">Salix dunnii</name>
    <dbReference type="NCBI Taxonomy" id="1413687"/>
    <lineage>
        <taxon>Eukaryota</taxon>
        <taxon>Viridiplantae</taxon>
        <taxon>Streptophyta</taxon>
        <taxon>Embryophyta</taxon>
        <taxon>Tracheophyta</taxon>
        <taxon>Spermatophyta</taxon>
        <taxon>Magnoliopsida</taxon>
        <taxon>eudicotyledons</taxon>
        <taxon>Gunneridae</taxon>
        <taxon>Pentapetalae</taxon>
        <taxon>rosids</taxon>
        <taxon>fabids</taxon>
        <taxon>Malpighiales</taxon>
        <taxon>Salicaceae</taxon>
        <taxon>Saliceae</taxon>
        <taxon>Salix</taxon>
    </lineage>
</organism>
<comment type="caution">
    <text evidence="2">The sequence shown here is derived from an EMBL/GenBank/DDBJ whole genome shotgun (WGS) entry which is preliminary data.</text>
</comment>
<evidence type="ECO:0000313" key="2">
    <source>
        <dbReference type="EMBL" id="KAF9661625.1"/>
    </source>
</evidence>
<sequence>MGSSATLSDRSPKVSRERVTTIPATTTDSSLLTVSSSSSSSSSSLSPRSSLYILDDSPLSPPTPLRSPGVPFSWEHLPGIPKNQSYKKKDCSLKDLPLPPLAASPSISKRFNSEEIGTQKKNNNDSCQRDPFFAAFVECSKDDGDRDLSNNSFWAGPKVSRSISDSSAIAHPPFLTRMVFEKEVGEPRRAPSRAYEEDDNERERWWKCQSTWTRVTKGHHST</sequence>
<reference evidence="2 3" key="1">
    <citation type="submission" date="2020-10" db="EMBL/GenBank/DDBJ databases">
        <title>Plant Genome Project.</title>
        <authorList>
            <person name="Zhang R.-G."/>
        </authorList>
    </citation>
    <scope>NUCLEOTIDE SEQUENCE [LARGE SCALE GENOMIC DNA]</scope>
    <source>
        <strain evidence="2">FAFU-HL-1</strain>
        <tissue evidence="2">Leaf</tissue>
    </source>
</reference>
<dbReference type="PANTHER" id="PTHR33696">
    <property type="entry name" value="T22J18.15-RELATED"/>
    <property type="match status" value="1"/>
</dbReference>
<name>A0A835MCW9_9ROSI</name>
<dbReference type="EMBL" id="JADGMS010000019">
    <property type="protein sequence ID" value="KAF9661625.1"/>
    <property type="molecule type" value="Genomic_DNA"/>
</dbReference>
<dbReference type="OrthoDB" id="1925896at2759"/>
<dbReference type="AlphaFoldDB" id="A0A835MCW9"/>
<dbReference type="PANTHER" id="PTHR33696:SF1">
    <property type="entry name" value="T22J18.15"/>
    <property type="match status" value="1"/>
</dbReference>
<dbReference type="Proteomes" id="UP000657918">
    <property type="component" value="Unassembled WGS sequence"/>
</dbReference>
<feature type="region of interest" description="Disordered" evidence="1">
    <location>
        <begin position="1"/>
        <end position="128"/>
    </location>
</feature>
<protein>
    <submittedName>
        <fullName evidence="2">Uncharacterized protein</fullName>
    </submittedName>
</protein>
<dbReference type="InterPro" id="IPR007789">
    <property type="entry name" value="DUF688"/>
</dbReference>
<evidence type="ECO:0000256" key="1">
    <source>
        <dbReference type="SAM" id="MobiDB-lite"/>
    </source>
</evidence>
<keyword evidence="3" id="KW-1185">Reference proteome</keyword>
<proteinExistence type="predicted"/>
<evidence type="ECO:0000313" key="3">
    <source>
        <dbReference type="Proteomes" id="UP000657918"/>
    </source>
</evidence>
<feature type="compositionally biased region" description="Basic and acidic residues" evidence="1">
    <location>
        <begin position="10"/>
        <end position="19"/>
    </location>
</feature>
<gene>
    <name evidence="2" type="ORF">SADUNF_Sadunf19G0088300</name>
</gene>
<feature type="compositionally biased region" description="Polar residues" evidence="1">
    <location>
        <begin position="115"/>
        <end position="126"/>
    </location>
</feature>
<dbReference type="Pfam" id="PF05097">
    <property type="entry name" value="DUF688"/>
    <property type="match status" value="1"/>
</dbReference>
<feature type="compositionally biased region" description="Low complexity" evidence="1">
    <location>
        <begin position="25"/>
        <end position="58"/>
    </location>
</feature>